<name>A0A5J4ZL06_9ASTE</name>
<protein>
    <submittedName>
        <fullName evidence="2">Uncharacterized protein</fullName>
    </submittedName>
</protein>
<feature type="region of interest" description="Disordered" evidence="1">
    <location>
        <begin position="1"/>
        <end position="79"/>
    </location>
</feature>
<gene>
    <name evidence="2" type="ORF">F0562_015421</name>
</gene>
<sequence length="79" mass="8858">MVRGSSKLTGGGEIGIKDIDEIHEVSEDDVDDPYNVSREMDEDSGEDFNDGTKESEDYEDDVDCDLELDDDFGNDDELF</sequence>
<reference evidence="2 3" key="1">
    <citation type="submission" date="2019-09" db="EMBL/GenBank/DDBJ databases">
        <title>A chromosome-level genome assembly of the Chinese tupelo Nyssa sinensis.</title>
        <authorList>
            <person name="Yang X."/>
            <person name="Kang M."/>
            <person name="Yang Y."/>
            <person name="Xiong H."/>
            <person name="Wang M."/>
            <person name="Zhang Z."/>
            <person name="Wang Z."/>
            <person name="Wu H."/>
            <person name="Ma T."/>
            <person name="Liu J."/>
            <person name="Xi Z."/>
        </authorList>
    </citation>
    <scope>NUCLEOTIDE SEQUENCE [LARGE SCALE GENOMIC DNA]</scope>
    <source>
        <strain evidence="2">J267</strain>
        <tissue evidence="2">Leaf</tissue>
    </source>
</reference>
<feature type="compositionally biased region" description="Acidic residues" evidence="1">
    <location>
        <begin position="40"/>
        <end position="49"/>
    </location>
</feature>
<dbReference type="AlphaFoldDB" id="A0A5J4ZL06"/>
<organism evidence="2 3">
    <name type="scientific">Nyssa sinensis</name>
    <dbReference type="NCBI Taxonomy" id="561372"/>
    <lineage>
        <taxon>Eukaryota</taxon>
        <taxon>Viridiplantae</taxon>
        <taxon>Streptophyta</taxon>
        <taxon>Embryophyta</taxon>
        <taxon>Tracheophyta</taxon>
        <taxon>Spermatophyta</taxon>
        <taxon>Magnoliopsida</taxon>
        <taxon>eudicotyledons</taxon>
        <taxon>Gunneridae</taxon>
        <taxon>Pentapetalae</taxon>
        <taxon>asterids</taxon>
        <taxon>Cornales</taxon>
        <taxon>Nyssaceae</taxon>
        <taxon>Nyssa</taxon>
    </lineage>
</organism>
<accession>A0A5J4ZL06</accession>
<dbReference type="EMBL" id="CM018050">
    <property type="protein sequence ID" value="KAA8517947.1"/>
    <property type="molecule type" value="Genomic_DNA"/>
</dbReference>
<proteinExistence type="predicted"/>
<evidence type="ECO:0000313" key="2">
    <source>
        <dbReference type="EMBL" id="KAA8517947.1"/>
    </source>
</evidence>
<dbReference type="Proteomes" id="UP000325577">
    <property type="component" value="Linkage Group LG7"/>
</dbReference>
<evidence type="ECO:0000313" key="3">
    <source>
        <dbReference type="Proteomes" id="UP000325577"/>
    </source>
</evidence>
<evidence type="ECO:0000256" key="1">
    <source>
        <dbReference type="SAM" id="MobiDB-lite"/>
    </source>
</evidence>
<feature type="compositionally biased region" description="Acidic residues" evidence="1">
    <location>
        <begin position="56"/>
        <end position="79"/>
    </location>
</feature>
<keyword evidence="3" id="KW-1185">Reference proteome</keyword>
<feature type="compositionally biased region" description="Basic and acidic residues" evidence="1">
    <location>
        <begin position="15"/>
        <end position="25"/>
    </location>
</feature>